<evidence type="ECO:0000256" key="2">
    <source>
        <dbReference type="SAM" id="Phobius"/>
    </source>
</evidence>
<feature type="region of interest" description="Disordered" evidence="1">
    <location>
        <begin position="1"/>
        <end position="69"/>
    </location>
</feature>
<proteinExistence type="predicted"/>
<gene>
    <name evidence="3" type="ORF">SAMN05661091_3760</name>
</gene>
<keyword evidence="2" id="KW-0472">Membrane</keyword>
<feature type="compositionally biased region" description="Basic and acidic residues" evidence="1">
    <location>
        <begin position="28"/>
        <end position="39"/>
    </location>
</feature>
<dbReference type="EMBL" id="LT840184">
    <property type="protein sequence ID" value="SMF87503.1"/>
    <property type="molecule type" value="Genomic_DNA"/>
</dbReference>
<feature type="compositionally biased region" description="Basic residues" evidence="1">
    <location>
        <begin position="11"/>
        <end position="21"/>
    </location>
</feature>
<name>A0A1X7HJ59_9BACL</name>
<dbReference type="RefSeq" id="WP_208914574.1">
    <property type="nucleotide sequence ID" value="NZ_LT840184.1"/>
</dbReference>
<dbReference type="STRING" id="1313296.SAMN05661091_3760"/>
<feature type="compositionally biased region" description="Basic and acidic residues" evidence="1">
    <location>
        <begin position="1"/>
        <end position="10"/>
    </location>
</feature>
<keyword evidence="2" id="KW-0812">Transmembrane</keyword>
<reference evidence="3 4" key="1">
    <citation type="submission" date="2017-04" db="EMBL/GenBank/DDBJ databases">
        <authorList>
            <person name="Afonso C.L."/>
            <person name="Miller P.J."/>
            <person name="Scott M.A."/>
            <person name="Spackman E."/>
            <person name="Goraichik I."/>
            <person name="Dimitrov K.M."/>
            <person name="Suarez D.L."/>
            <person name="Swayne D.E."/>
        </authorList>
    </citation>
    <scope>NUCLEOTIDE SEQUENCE [LARGE SCALE GENOMIC DNA]</scope>
    <source>
        <strain evidence="3 4">N3/975</strain>
    </source>
</reference>
<keyword evidence="2" id="KW-1133">Transmembrane helix</keyword>
<evidence type="ECO:0000313" key="4">
    <source>
        <dbReference type="Proteomes" id="UP000192940"/>
    </source>
</evidence>
<organism evidence="3 4">
    <name type="scientific">Paenibacillus uliginis N3/975</name>
    <dbReference type="NCBI Taxonomy" id="1313296"/>
    <lineage>
        <taxon>Bacteria</taxon>
        <taxon>Bacillati</taxon>
        <taxon>Bacillota</taxon>
        <taxon>Bacilli</taxon>
        <taxon>Bacillales</taxon>
        <taxon>Paenibacillaceae</taxon>
        <taxon>Paenibacillus</taxon>
    </lineage>
</organism>
<keyword evidence="4" id="KW-1185">Reference proteome</keyword>
<evidence type="ECO:0000256" key="1">
    <source>
        <dbReference type="SAM" id="MobiDB-lite"/>
    </source>
</evidence>
<sequence>MNELSRMERHQSRHKGRKKNKAAAYEDTVGRLQEDKEYDTSSLSRSRHKPGMEHAPNASEGGEKIEGLSRTNTYPSHRVRMSKWFVNTLIVLFILLMAGLLIWGLIGAPPLEEIL</sequence>
<dbReference type="AlphaFoldDB" id="A0A1X7HJ59"/>
<dbReference type="Proteomes" id="UP000192940">
    <property type="component" value="Chromosome I"/>
</dbReference>
<evidence type="ECO:0000313" key="3">
    <source>
        <dbReference type="EMBL" id="SMF87503.1"/>
    </source>
</evidence>
<protein>
    <submittedName>
        <fullName evidence="3">Uncharacterized protein</fullName>
    </submittedName>
</protein>
<feature type="transmembrane region" description="Helical" evidence="2">
    <location>
        <begin position="84"/>
        <end position="106"/>
    </location>
</feature>
<accession>A0A1X7HJ59</accession>